<comment type="caution">
    <text evidence="2">The sequence shown here is derived from an EMBL/GenBank/DDBJ whole genome shotgun (WGS) entry which is preliminary data.</text>
</comment>
<evidence type="ECO:0000313" key="3">
    <source>
        <dbReference type="Proteomes" id="UP000233551"/>
    </source>
</evidence>
<feature type="region of interest" description="Disordered" evidence="1">
    <location>
        <begin position="189"/>
        <end position="221"/>
    </location>
</feature>
<evidence type="ECO:0000313" key="2">
    <source>
        <dbReference type="EMBL" id="PKI57798.1"/>
    </source>
</evidence>
<protein>
    <submittedName>
        <fullName evidence="2">Uncharacterized protein</fullName>
    </submittedName>
</protein>
<name>A0A2I0JNE1_PUNGR</name>
<keyword evidence="3" id="KW-1185">Reference proteome</keyword>
<accession>A0A2I0JNE1</accession>
<dbReference type="AlphaFoldDB" id="A0A2I0JNE1"/>
<feature type="compositionally biased region" description="Basic and acidic residues" evidence="1">
    <location>
        <begin position="194"/>
        <end position="213"/>
    </location>
</feature>
<proteinExistence type="predicted"/>
<dbReference type="EMBL" id="PGOL01001490">
    <property type="protein sequence ID" value="PKI57798.1"/>
    <property type="molecule type" value="Genomic_DNA"/>
</dbReference>
<evidence type="ECO:0000256" key="1">
    <source>
        <dbReference type="SAM" id="MobiDB-lite"/>
    </source>
</evidence>
<reference evidence="2 3" key="1">
    <citation type="submission" date="2017-11" db="EMBL/GenBank/DDBJ databases">
        <title>De-novo sequencing of pomegranate (Punica granatum L.) genome.</title>
        <authorList>
            <person name="Akparov Z."/>
            <person name="Amiraslanov A."/>
            <person name="Hajiyeva S."/>
            <person name="Abbasov M."/>
            <person name="Kaur K."/>
            <person name="Hamwieh A."/>
            <person name="Solovyev V."/>
            <person name="Salamov A."/>
            <person name="Braich B."/>
            <person name="Kosarev P."/>
            <person name="Mahmoud A."/>
            <person name="Hajiyev E."/>
            <person name="Babayeva S."/>
            <person name="Izzatullayeva V."/>
            <person name="Mammadov A."/>
            <person name="Mammadov A."/>
            <person name="Sharifova S."/>
            <person name="Ojaghi J."/>
            <person name="Eynullazada K."/>
            <person name="Bayramov B."/>
            <person name="Abdulazimova A."/>
            <person name="Shahmuradov I."/>
        </authorList>
    </citation>
    <scope>NUCLEOTIDE SEQUENCE [LARGE SCALE GENOMIC DNA]</scope>
    <source>
        <strain evidence="3">cv. AG2017</strain>
        <tissue evidence="2">Leaf</tissue>
    </source>
</reference>
<gene>
    <name evidence="2" type="ORF">CRG98_021865</name>
</gene>
<dbReference type="Proteomes" id="UP000233551">
    <property type="component" value="Unassembled WGS sequence"/>
</dbReference>
<feature type="compositionally biased region" description="Basic and acidic residues" evidence="1">
    <location>
        <begin position="105"/>
        <end position="115"/>
    </location>
</feature>
<sequence>MALNYTTEQGIAAYPEQGFRARARTRAIEQKNPTRKSRRVGGKTNSLTARSCVEVGEVTIAGKRWGGREKNPSPVGKVEKPIDPGQVVRVHDIYTDFATTRMWKGRVDQGKKERPPPYASYRRREGRRRAAATSKTPLSAIRQKRRGCHGGVNLVRGKALGVPEMSISTSKLISIQACLNMMPVPPSFPAAPRPIEKGRGSRVREKESVETNHHHWKERGGPQLPEILAVRSATALPDSPSPSKSSPSTAPAPSPAVTVCLHAYVDHFILHSYNDDRELENSRKIWNLSTISSGGLGGIWCLLAQWLDAWWARVLWRVHRRG</sequence>
<organism evidence="2 3">
    <name type="scientific">Punica granatum</name>
    <name type="common">Pomegranate</name>
    <dbReference type="NCBI Taxonomy" id="22663"/>
    <lineage>
        <taxon>Eukaryota</taxon>
        <taxon>Viridiplantae</taxon>
        <taxon>Streptophyta</taxon>
        <taxon>Embryophyta</taxon>
        <taxon>Tracheophyta</taxon>
        <taxon>Spermatophyta</taxon>
        <taxon>Magnoliopsida</taxon>
        <taxon>eudicotyledons</taxon>
        <taxon>Gunneridae</taxon>
        <taxon>Pentapetalae</taxon>
        <taxon>rosids</taxon>
        <taxon>malvids</taxon>
        <taxon>Myrtales</taxon>
        <taxon>Lythraceae</taxon>
        <taxon>Punica</taxon>
    </lineage>
</organism>
<feature type="region of interest" description="Disordered" evidence="1">
    <location>
        <begin position="105"/>
        <end position="137"/>
    </location>
</feature>